<accession>A0A286HY24</accession>
<gene>
    <name evidence="12" type="ORF">SAMN05877838_0865</name>
</gene>
<dbReference type="SMART" id="SM00091">
    <property type="entry name" value="PAS"/>
    <property type="match status" value="2"/>
</dbReference>
<proteinExistence type="predicted"/>
<evidence type="ECO:0000259" key="10">
    <source>
        <dbReference type="SMART" id="SM00091"/>
    </source>
</evidence>
<dbReference type="Gene3D" id="3.30.450.20">
    <property type="entry name" value="PAS domain"/>
    <property type="match status" value="2"/>
</dbReference>
<dbReference type="InterPro" id="IPR011102">
    <property type="entry name" value="Sig_transdc_His_kinase_HWE"/>
</dbReference>
<evidence type="ECO:0000256" key="7">
    <source>
        <dbReference type="ARBA" id="ARBA00022777"/>
    </source>
</evidence>
<dbReference type="SMART" id="SM00911">
    <property type="entry name" value="HWE_HK"/>
    <property type="match status" value="1"/>
</dbReference>
<dbReference type="Proteomes" id="UP000219465">
    <property type="component" value="Unassembled WGS sequence"/>
</dbReference>
<evidence type="ECO:0000259" key="11">
    <source>
        <dbReference type="SMART" id="SM00911"/>
    </source>
</evidence>
<dbReference type="InterPro" id="IPR036890">
    <property type="entry name" value="HATPase_C_sf"/>
</dbReference>
<dbReference type="PANTHER" id="PTHR41523:SF7">
    <property type="entry name" value="HISTIDINE KINASE"/>
    <property type="match status" value="1"/>
</dbReference>
<dbReference type="Pfam" id="PF07536">
    <property type="entry name" value="HWE_HK"/>
    <property type="match status" value="1"/>
</dbReference>
<keyword evidence="9" id="KW-0175">Coiled coil</keyword>
<dbReference type="Gene3D" id="3.30.565.10">
    <property type="entry name" value="Histidine kinase-like ATPase, C-terminal domain"/>
    <property type="match status" value="1"/>
</dbReference>
<evidence type="ECO:0000313" key="13">
    <source>
        <dbReference type="Proteomes" id="UP000219465"/>
    </source>
</evidence>
<comment type="catalytic activity">
    <reaction evidence="1">
        <text>ATP + protein L-histidine = ADP + protein N-phospho-L-histidine.</text>
        <dbReference type="EC" id="2.7.13.3"/>
    </reaction>
</comment>
<keyword evidence="6" id="KW-0547">Nucleotide-binding</keyword>
<organism evidence="12 13">
    <name type="scientific">Hoeflea halophila</name>
    <dbReference type="NCBI Taxonomy" id="714899"/>
    <lineage>
        <taxon>Bacteria</taxon>
        <taxon>Pseudomonadati</taxon>
        <taxon>Pseudomonadota</taxon>
        <taxon>Alphaproteobacteria</taxon>
        <taxon>Hyphomicrobiales</taxon>
        <taxon>Rhizobiaceae</taxon>
        <taxon>Hoeflea</taxon>
    </lineage>
</organism>
<reference evidence="13" key="1">
    <citation type="submission" date="2017-08" db="EMBL/GenBank/DDBJ databases">
        <authorList>
            <person name="Varghese N."/>
            <person name="Submissions S."/>
        </authorList>
    </citation>
    <scope>NUCLEOTIDE SEQUENCE [LARGE SCALE GENOMIC DNA]</scope>
    <source>
        <strain evidence="13">KCTC 23107</strain>
    </source>
</reference>
<dbReference type="InterPro" id="IPR013656">
    <property type="entry name" value="PAS_4"/>
</dbReference>
<protein>
    <recommendedName>
        <fullName evidence="3">Blue-light-activated histidine kinase</fullName>
        <ecNumber evidence="2">2.7.13.3</ecNumber>
    </recommendedName>
</protein>
<dbReference type="GO" id="GO:0005524">
    <property type="term" value="F:ATP binding"/>
    <property type="evidence" value="ECO:0007669"/>
    <property type="project" value="UniProtKB-KW"/>
</dbReference>
<feature type="domain" description="PAS" evidence="10">
    <location>
        <begin position="1"/>
        <end position="69"/>
    </location>
</feature>
<evidence type="ECO:0000256" key="3">
    <source>
        <dbReference type="ARBA" id="ARBA00021740"/>
    </source>
</evidence>
<keyword evidence="8" id="KW-0067">ATP-binding</keyword>
<feature type="domain" description="Signal transduction histidine kinase HWE region" evidence="11">
    <location>
        <begin position="294"/>
        <end position="373"/>
    </location>
</feature>
<evidence type="ECO:0000313" key="12">
    <source>
        <dbReference type="EMBL" id="SOE12024.1"/>
    </source>
</evidence>
<dbReference type="InterPro" id="IPR000014">
    <property type="entry name" value="PAS"/>
</dbReference>
<keyword evidence="7 12" id="KW-0418">Kinase</keyword>
<sequence>MDFGELFDALPSPHMVLDRELCYVAVNRAYEQVVMRSRDEMIGRHLFDLFPNDGESGRRLRASLDRVFATGETDTLAYIPYDIPRPPELGGGMEQRYWTAVHTPVSGSGGSERYVMQNTVDVTDIVRLRQAASLPFRRGETQLLERAREAEEQHRALLTESAEFRRLFQMAPGFFAVLSGPDHVFTFANDACTRLVGGRQLIGKSVREAFPEAEDQGILDLLDQVYQTGARYQTEERSVMIRDLDSGELQETFLDFSYDAIRDGDGNITGIFVQGSDRSEDVRRQHRQRLLLAELNHRVKNTLASVQSIVSQTLRSTPDPAAAKRDIGARLAALSKAHDLLSAQEWTSADLGEIIGQEVAVFDPERISLDGPRCTLSPRSSISLAMLVHELSTNAVKYGALSSETGTVAIDWREQPDGTLKLSWRESGGPPAVQPERKGFGTRLIESIVSGEFGGSYEPSFSDQGFSCIVTVETAVLRGADSGT</sequence>
<feature type="coiled-coil region" evidence="9">
    <location>
        <begin position="140"/>
        <end position="167"/>
    </location>
</feature>
<dbReference type="EC" id="2.7.13.3" evidence="2"/>
<feature type="domain" description="PAS" evidence="10">
    <location>
        <begin position="162"/>
        <end position="227"/>
    </location>
</feature>
<dbReference type="InterPro" id="IPR035965">
    <property type="entry name" value="PAS-like_dom_sf"/>
</dbReference>
<dbReference type="PANTHER" id="PTHR41523">
    <property type="entry name" value="TWO-COMPONENT SYSTEM SENSOR PROTEIN"/>
    <property type="match status" value="1"/>
</dbReference>
<evidence type="ECO:0000256" key="8">
    <source>
        <dbReference type="ARBA" id="ARBA00022840"/>
    </source>
</evidence>
<keyword evidence="5" id="KW-0808">Transferase</keyword>
<dbReference type="EMBL" id="OCPC01000001">
    <property type="protein sequence ID" value="SOE12024.1"/>
    <property type="molecule type" value="Genomic_DNA"/>
</dbReference>
<dbReference type="CDD" id="cd00130">
    <property type="entry name" value="PAS"/>
    <property type="match status" value="2"/>
</dbReference>
<name>A0A286HY24_9HYPH</name>
<dbReference type="AlphaFoldDB" id="A0A286HY24"/>
<dbReference type="Pfam" id="PF08448">
    <property type="entry name" value="PAS_4"/>
    <property type="match status" value="2"/>
</dbReference>
<keyword evidence="4" id="KW-0597">Phosphoprotein</keyword>
<dbReference type="SUPFAM" id="SSF55785">
    <property type="entry name" value="PYP-like sensor domain (PAS domain)"/>
    <property type="match status" value="2"/>
</dbReference>
<evidence type="ECO:0000256" key="9">
    <source>
        <dbReference type="SAM" id="Coils"/>
    </source>
</evidence>
<evidence type="ECO:0000256" key="5">
    <source>
        <dbReference type="ARBA" id="ARBA00022679"/>
    </source>
</evidence>
<keyword evidence="13" id="KW-1185">Reference proteome</keyword>
<evidence type="ECO:0000256" key="1">
    <source>
        <dbReference type="ARBA" id="ARBA00000085"/>
    </source>
</evidence>
<evidence type="ECO:0000256" key="6">
    <source>
        <dbReference type="ARBA" id="ARBA00022741"/>
    </source>
</evidence>
<dbReference type="GO" id="GO:0004673">
    <property type="term" value="F:protein histidine kinase activity"/>
    <property type="evidence" value="ECO:0007669"/>
    <property type="project" value="UniProtKB-EC"/>
</dbReference>
<evidence type="ECO:0000256" key="4">
    <source>
        <dbReference type="ARBA" id="ARBA00022553"/>
    </source>
</evidence>
<evidence type="ECO:0000256" key="2">
    <source>
        <dbReference type="ARBA" id="ARBA00012438"/>
    </source>
</evidence>